<dbReference type="PANTHER" id="PTHR30085:SF6">
    <property type="entry name" value="ABC TRANSPORTER GLUTAMINE-BINDING PROTEIN GLNH"/>
    <property type="match status" value="1"/>
</dbReference>
<dbReference type="OrthoDB" id="9777941at2"/>
<dbReference type="EMBL" id="VLLF01000001">
    <property type="protein sequence ID" value="TWI92663.1"/>
    <property type="molecule type" value="Genomic_DNA"/>
</dbReference>
<keyword evidence="2" id="KW-0813">Transport</keyword>
<evidence type="ECO:0000256" key="2">
    <source>
        <dbReference type="ARBA" id="ARBA00022448"/>
    </source>
</evidence>
<gene>
    <name evidence="5" type="ORF">JM93_00206</name>
</gene>
<organism evidence="5 6">
    <name type="scientific">Roseibium hamelinense</name>
    <dbReference type="NCBI Taxonomy" id="150831"/>
    <lineage>
        <taxon>Bacteria</taxon>
        <taxon>Pseudomonadati</taxon>
        <taxon>Pseudomonadota</taxon>
        <taxon>Alphaproteobacteria</taxon>
        <taxon>Hyphomicrobiales</taxon>
        <taxon>Stappiaceae</taxon>
        <taxon>Roseibium</taxon>
    </lineage>
</organism>
<accession>A0A562TH44</accession>
<feature type="domain" description="Solute-binding protein family 3/N-terminal" evidence="4">
    <location>
        <begin position="32"/>
        <end position="253"/>
    </location>
</feature>
<dbReference type="RefSeq" id="WP_145340200.1">
    <property type="nucleotide sequence ID" value="NZ_SMLY01000087.1"/>
</dbReference>
<reference evidence="5 6" key="1">
    <citation type="submission" date="2019-07" db="EMBL/GenBank/DDBJ databases">
        <title>Genomic Encyclopedia of Archaeal and Bacterial Type Strains, Phase II (KMG-II): from individual species to whole genera.</title>
        <authorList>
            <person name="Goeker M."/>
        </authorList>
    </citation>
    <scope>NUCLEOTIDE SEQUENCE [LARGE SCALE GENOMIC DNA]</scope>
    <source>
        <strain evidence="5 6">ATCC BAA-252</strain>
    </source>
</reference>
<evidence type="ECO:0000313" key="5">
    <source>
        <dbReference type="EMBL" id="TWI92663.1"/>
    </source>
</evidence>
<dbReference type="PANTHER" id="PTHR30085">
    <property type="entry name" value="AMINO ACID ABC TRANSPORTER PERMEASE"/>
    <property type="match status" value="1"/>
</dbReference>
<dbReference type="InterPro" id="IPR051455">
    <property type="entry name" value="Bact_solute-bind_prot3"/>
</dbReference>
<sequence length="330" mass="35241">MTHVSPPMTPSTVLPAALSASPALTRIHHRGMLKAGTSAGIKGLSVHTDDGCKGMDADFGRALSAVIFADHRPVAFEIVNPDERFSALAAESIDIGLYNASKTLSRELQNAVTFPVVTLVDGEAVLTQRHNAEKTFSTWQDLVIAVQGGTTSAGNIDAYRSGRPATIRPFETLADAVSALVSGDVDAVVFDAIGLAGVLSDLEDPQQLVILDERISRELMGPVVPVEDPIFARLVEWTFAALVRATELGVTADRVTDTACTARQDAFLAAGLPLWPRDPMAAQRLRAMLQSTGNYQEIFDRNLGRFSDLKLPRGLNAPSADGGIFHPAPF</sequence>
<dbReference type="Gene3D" id="3.40.190.10">
    <property type="entry name" value="Periplasmic binding protein-like II"/>
    <property type="match status" value="2"/>
</dbReference>
<evidence type="ECO:0000313" key="6">
    <source>
        <dbReference type="Proteomes" id="UP000320593"/>
    </source>
</evidence>
<dbReference type="GO" id="GO:0006865">
    <property type="term" value="P:amino acid transport"/>
    <property type="evidence" value="ECO:0007669"/>
    <property type="project" value="TreeGrafter"/>
</dbReference>
<dbReference type="SUPFAM" id="SSF53850">
    <property type="entry name" value="Periplasmic binding protein-like II"/>
    <property type="match status" value="1"/>
</dbReference>
<evidence type="ECO:0000259" key="4">
    <source>
        <dbReference type="SMART" id="SM00062"/>
    </source>
</evidence>
<comment type="similarity">
    <text evidence="1">Belongs to the bacterial solute-binding protein 3 family.</text>
</comment>
<dbReference type="InterPro" id="IPR001638">
    <property type="entry name" value="Solute-binding_3/MltF_N"/>
</dbReference>
<dbReference type="Proteomes" id="UP000320593">
    <property type="component" value="Unassembled WGS sequence"/>
</dbReference>
<keyword evidence="3" id="KW-0732">Signal</keyword>
<evidence type="ECO:0000256" key="3">
    <source>
        <dbReference type="ARBA" id="ARBA00022729"/>
    </source>
</evidence>
<name>A0A562TH44_9HYPH</name>
<comment type="caution">
    <text evidence="5">The sequence shown here is derived from an EMBL/GenBank/DDBJ whole genome shotgun (WGS) entry which is preliminary data.</text>
</comment>
<protein>
    <submittedName>
        <fullName evidence="5">General L-amino acid transport system substrate-binding protein</fullName>
    </submittedName>
</protein>
<proteinExistence type="inferred from homology"/>
<evidence type="ECO:0000256" key="1">
    <source>
        <dbReference type="ARBA" id="ARBA00010333"/>
    </source>
</evidence>
<dbReference type="SMART" id="SM00062">
    <property type="entry name" value="PBPb"/>
    <property type="match status" value="1"/>
</dbReference>
<keyword evidence="6" id="KW-1185">Reference proteome</keyword>
<dbReference type="AlphaFoldDB" id="A0A562TH44"/>